<organism evidence="1 2">
    <name type="scientific">Wickerhamomyces mucosus</name>
    <dbReference type="NCBI Taxonomy" id="1378264"/>
    <lineage>
        <taxon>Eukaryota</taxon>
        <taxon>Fungi</taxon>
        <taxon>Dikarya</taxon>
        <taxon>Ascomycota</taxon>
        <taxon>Saccharomycotina</taxon>
        <taxon>Saccharomycetes</taxon>
        <taxon>Phaffomycetales</taxon>
        <taxon>Wickerhamomycetaceae</taxon>
        <taxon>Wickerhamomyces</taxon>
    </lineage>
</organism>
<keyword evidence="2" id="KW-1185">Reference proteome</keyword>
<comment type="caution">
    <text evidence="1">The sequence shown here is derived from an EMBL/GenBank/DDBJ whole genome shotgun (WGS) entry which is preliminary data.</text>
</comment>
<dbReference type="EMBL" id="JAEUBF010000905">
    <property type="protein sequence ID" value="KAH3674210.1"/>
    <property type="molecule type" value="Genomic_DNA"/>
</dbReference>
<name>A0A9P8TD72_9ASCO</name>
<evidence type="ECO:0000313" key="2">
    <source>
        <dbReference type="Proteomes" id="UP000769528"/>
    </source>
</evidence>
<proteinExistence type="predicted"/>
<dbReference type="AlphaFoldDB" id="A0A9P8TD72"/>
<evidence type="ECO:0000313" key="1">
    <source>
        <dbReference type="EMBL" id="KAH3674210.1"/>
    </source>
</evidence>
<sequence length="91" mass="10383">MPRAFENVVGLKDDEMIFEPFSLVLLNLKSNSIARLAKHNMPENLQYCNSDLSDWRQSLGIDVVTLVILPSSGSILLKILRISDIQYFMKQ</sequence>
<protein>
    <submittedName>
        <fullName evidence="1">Uncharacterized protein</fullName>
    </submittedName>
</protein>
<accession>A0A9P8TD72</accession>
<reference evidence="1" key="2">
    <citation type="submission" date="2021-01" db="EMBL/GenBank/DDBJ databases">
        <authorList>
            <person name="Schikora-Tamarit M.A."/>
        </authorList>
    </citation>
    <scope>NUCLEOTIDE SEQUENCE</scope>
    <source>
        <strain evidence="1">CBS6341</strain>
    </source>
</reference>
<reference evidence="1" key="1">
    <citation type="journal article" date="2021" name="Open Biol.">
        <title>Shared evolutionary footprints suggest mitochondrial oxidative damage underlies multiple complex I losses in fungi.</title>
        <authorList>
            <person name="Schikora-Tamarit M.A."/>
            <person name="Marcet-Houben M."/>
            <person name="Nosek J."/>
            <person name="Gabaldon T."/>
        </authorList>
    </citation>
    <scope>NUCLEOTIDE SEQUENCE</scope>
    <source>
        <strain evidence="1">CBS6341</strain>
    </source>
</reference>
<dbReference type="Proteomes" id="UP000769528">
    <property type="component" value="Unassembled WGS sequence"/>
</dbReference>
<gene>
    <name evidence="1" type="ORF">WICMUC_003452</name>
</gene>